<sequence length="393" mass="44220">MEYRHEDRDTLERIRPIEQPVFSAKYKAEELSQAVVRLEFKKEEPHTDLKIKLFGSDEYINIHNEDVRINSVYAATPKEISAENDYGVILLPKNIKPPGDFGFSLLLGVADRLDCELSVTGYPATKNAGIVTISGQVVNPIIRKNQLEYIIETEAGLSGSPVWAGYKGHPTVVAIHNYGRKINKPGYGSKGTRVNLKSLRDIFEWTGLDTTEKYLRASDLKEPVETPLRLGYSADDDAFRIIVDEIDDPPDTMLMSTFPVYAAPSRAAIPHPAFGFLQKDRWVSWDVPSAASLVNDLRRARLGRIDITPNAEGWEYQEGRQFAIVVPSQPGTTMKDDSVSNSLALVLEHTKVASWQLEEPGEVLDAIGYRKYRKGQSFKDAYHRWVLESPILE</sequence>
<dbReference type="InterPro" id="IPR043504">
    <property type="entry name" value="Peptidase_S1_PA_chymotrypsin"/>
</dbReference>
<gene>
    <name evidence="7" type="ORF">DBV05_g11233</name>
</gene>
<dbReference type="Gene3D" id="2.40.10.10">
    <property type="entry name" value="Trypsin-like serine proteases"/>
    <property type="match status" value="1"/>
</dbReference>
<proteinExistence type="inferred from homology"/>
<evidence type="ECO:0000256" key="1">
    <source>
        <dbReference type="ARBA" id="ARBA00008764"/>
    </source>
</evidence>
<evidence type="ECO:0000313" key="7">
    <source>
        <dbReference type="EMBL" id="KAB2570087.1"/>
    </source>
</evidence>
<evidence type="ECO:0000256" key="6">
    <source>
        <dbReference type="RuleBase" id="RU004296"/>
    </source>
</evidence>
<dbReference type="PRINTS" id="PR00839">
    <property type="entry name" value="V8PROTEASE"/>
</dbReference>
<keyword evidence="4 6" id="KW-0378">Hydrolase</keyword>
<comment type="caution">
    <text evidence="7">The sequence shown here is derived from an EMBL/GenBank/DDBJ whole genome shotgun (WGS) entry which is preliminary data.</text>
</comment>
<evidence type="ECO:0000256" key="5">
    <source>
        <dbReference type="ARBA" id="ARBA00022825"/>
    </source>
</evidence>
<dbReference type="OrthoDB" id="5367135at2759"/>
<keyword evidence="3" id="KW-0732">Signal</keyword>
<reference evidence="7 8" key="1">
    <citation type="journal article" date="2019" name="Sci. Rep.">
        <title>A multi-omics analysis of the grapevine pathogen Lasiodiplodia theobromae reveals that temperature affects the expression of virulence- and pathogenicity-related genes.</title>
        <authorList>
            <person name="Felix C."/>
            <person name="Meneses R."/>
            <person name="Goncalves M.F.M."/>
            <person name="Tilleman L."/>
            <person name="Duarte A.S."/>
            <person name="Jorrin-Novo J.V."/>
            <person name="Van de Peer Y."/>
            <person name="Deforce D."/>
            <person name="Van Nieuwerburgh F."/>
            <person name="Esteves A.C."/>
            <person name="Alves A."/>
        </authorList>
    </citation>
    <scope>NUCLEOTIDE SEQUENCE [LARGE SCALE GENOMIC DNA]</scope>
    <source>
        <strain evidence="7 8">LA-SOL3</strain>
    </source>
</reference>
<evidence type="ECO:0000313" key="8">
    <source>
        <dbReference type="Proteomes" id="UP000325902"/>
    </source>
</evidence>
<dbReference type="InterPro" id="IPR009003">
    <property type="entry name" value="Peptidase_S1_PA"/>
</dbReference>
<accession>A0A5N5CXK2</accession>
<dbReference type="EMBL" id="VCHE01000152">
    <property type="protein sequence ID" value="KAB2570087.1"/>
    <property type="molecule type" value="Genomic_DNA"/>
</dbReference>
<evidence type="ECO:0000256" key="2">
    <source>
        <dbReference type="ARBA" id="ARBA00022670"/>
    </source>
</evidence>
<keyword evidence="8" id="KW-1185">Reference proteome</keyword>
<dbReference type="GO" id="GO:0008236">
    <property type="term" value="F:serine-type peptidase activity"/>
    <property type="evidence" value="ECO:0007669"/>
    <property type="project" value="UniProtKB-KW"/>
</dbReference>
<evidence type="ECO:0000256" key="3">
    <source>
        <dbReference type="ARBA" id="ARBA00022729"/>
    </source>
</evidence>
<dbReference type="Proteomes" id="UP000325902">
    <property type="component" value="Unassembled WGS sequence"/>
</dbReference>
<evidence type="ECO:0000256" key="4">
    <source>
        <dbReference type="ARBA" id="ARBA00022801"/>
    </source>
</evidence>
<protein>
    <recommendedName>
        <fullName evidence="6">Serine protease</fullName>
        <ecNumber evidence="6">3.4.21.-</ecNumber>
    </recommendedName>
</protein>
<keyword evidence="2 6" id="KW-0645">Protease</keyword>
<organism evidence="7 8">
    <name type="scientific">Lasiodiplodia theobromae</name>
    <dbReference type="NCBI Taxonomy" id="45133"/>
    <lineage>
        <taxon>Eukaryota</taxon>
        <taxon>Fungi</taxon>
        <taxon>Dikarya</taxon>
        <taxon>Ascomycota</taxon>
        <taxon>Pezizomycotina</taxon>
        <taxon>Dothideomycetes</taxon>
        <taxon>Dothideomycetes incertae sedis</taxon>
        <taxon>Botryosphaeriales</taxon>
        <taxon>Botryosphaeriaceae</taxon>
        <taxon>Lasiodiplodia</taxon>
    </lineage>
</organism>
<dbReference type="InterPro" id="IPR008256">
    <property type="entry name" value="Peptidase_S1B"/>
</dbReference>
<dbReference type="GO" id="GO:0006508">
    <property type="term" value="P:proteolysis"/>
    <property type="evidence" value="ECO:0007669"/>
    <property type="project" value="UniProtKB-KW"/>
</dbReference>
<keyword evidence="5 6" id="KW-0720">Serine protease</keyword>
<dbReference type="EC" id="3.4.21.-" evidence="6"/>
<dbReference type="SUPFAM" id="SSF50494">
    <property type="entry name" value="Trypsin-like serine proteases"/>
    <property type="match status" value="1"/>
</dbReference>
<dbReference type="AlphaFoldDB" id="A0A5N5CXK2"/>
<comment type="similarity">
    <text evidence="1 6">Belongs to the peptidase S1B family.</text>
</comment>
<name>A0A5N5CXK2_9PEZI</name>